<reference evidence="1 2" key="1">
    <citation type="submission" date="2019-12" db="EMBL/GenBank/DDBJ databases">
        <authorList>
            <person name="Kun Z."/>
        </authorList>
    </citation>
    <scope>NUCLEOTIDE SEQUENCE [LARGE SCALE GENOMIC DNA]</scope>
    <source>
        <strain evidence="1 2">YIM 123512</strain>
    </source>
</reference>
<evidence type="ECO:0000313" key="1">
    <source>
        <dbReference type="EMBL" id="MXG89129.1"/>
    </source>
</evidence>
<comment type="caution">
    <text evidence="1">The sequence shown here is derived from an EMBL/GenBank/DDBJ whole genome shotgun (WGS) entry which is preliminary data.</text>
</comment>
<proteinExistence type="predicted"/>
<gene>
    <name evidence="1" type="ORF">GRQ65_06150</name>
</gene>
<dbReference type="EMBL" id="WUEK01000003">
    <property type="protein sequence ID" value="MXG89129.1"/>
    <property type="molecule type" value="Genomic_DNA"/>
</dbReference>
<evidence type="ECO:0000313" key="2">
    <source>
        <dbReference type="Proteomes" id="UP000473325"/>
    </source>
</evidence>
<dbReference type="Gene3D" id="3.40.50.1820">
    <property type="entry name" value="alpha/beta hydrolase"/>
    <property type="match status" value="1"/>
</dbReference>
<dbReference type="SUPFAM" id="SSF53474">
    <property type="entry name" value="alpha/beta-Hydrolases"/>
    <property type="match status" value="1"/>
</dbReference>
<dbReference type="RefSeq" id="WP_160876242.1">
    <property type="nucleotide sequence ID" value="NZ_WUEK01000003.1"/>
</dbReference>
<dbReference type="InterPro" id="IPR029058">
    <property type="entry name" value="AB_hydrolase_fold"/>
</dbReference>
<evidence type="ECO:0008006" key="3">
    <source>
        <dbReference type="Google" id="ProtNLM"/>
    </source>
</evidence>
<dbReference type="Proteomes" id="UP000473325">
    <property type="component" value="Unassembled WGS sequence"/>
</dbReference>
<sequence>MTDLPTHVAARADGYDALLSLADELDRTGAELRTLSGLGAEVLRDPAVTDSADLSPTTWTSAEDDLRAATTGRHGLLARSVELDADALVVRATVLTYQWIDELREAAYQSLGAVAGRAVGYLAPHVALGGAVVAAGLIETDALDRDAVTAYLSELAVQNPELMDHVTSGGGGLLDSLQMRSVLTAGFVSGEPGRQAARGGLRAIGVETMRRDSGAALRDIAGGLLSPLPAEAAGATTGAVAPPPRPASLADLMTTLEGLDGRLLVHRTAPARYVVYLGRPPAVEGAEADDDAPPVRLVSGDLSPYAAEVAQTVAAAVSGDEDPRVMLVGAGAGGVIAAQLAAMERPAPFTVDQVVTAGAPAAQVPRLPVTTRMLALEDRADPVALLGSLVNAGDPQRTTVVFDAAGTSSESVYVCGARVADAAPSAELRAELDRLRLRGFLS</sequence>
<protein>
    <recommendedName>
        <fullName evidence="3">Alpha/beta hydrolase</fullName>
    </recommendedName>
</protein>
<name>A0A6L7EY87_9ACTN</name>
<dbReference type="AlphaFoldDB" id="A0A6L7EY87"/>
<keyword evidence="2" id="KW-1185">Reference proteome</keyword>
<accession>A0A6L7EY87</accession>
<organism evidence="1 2">
    <name type="scientific">Nocardioides flavescens</name>
    <dbReference type="NCBI Taxonomy" id="2691959"/>
    <lineage>
        <taxon>Bacteria</taxon>
        <taxon>Bacillati</taxon>
        <taxon>Actinomycetota</taxon>
        <taxon>Actinomycetes</taxon>
        <taxon>Propionibacteriales</taxon>
        <taxon>Nocardioidaceae</taxon>
        <taxon>Nocardioides</taxon>
    </lineage>
</organism>